<comment type="catalytic activity">
    <reaction evidence="4">
        <text>UTP + H2O = UMP + diphosphate + H(+)</text>
        <dbReference type="Rhea" id="RHEA:29395"/>
        <dbReference type="ChEBI" id="CHEBI:15377"/>
        <dbReference type="ChEBI" id="CHEBI:15378"/>
        <dbReference type="ChEBI" id="CHEBI:33019"/>
        <dbReference type="ChEBI" id="CHEBI:46398"/>
        <dbReference type="ChEBI" id="CHEBI:57865"/>
        <dbReference type="EC" id="3.6.1.9"/>
    </reaction>
</comment>
<comment type="catalytic activity">
    <reaction evidence="4">
        <text>dTTP + H2O = dTMP + diphosphate + H(+)</text>
        <dbReference type="Rhea" id="RHEA:28534"/>
        <dbReference type="ChEBI" id="CHEBI:15377"/>
        <dbReference type="ChEBI" id="CHEBI:15378"/>
        <dbReference type="ChEBI" id="CHEBI:33019"/>
        <dbReference type="ChEBI" id="CHEBI:37568"/>
        <dbReference type="ChEBI" id="CHEBI:63528"/>
        <dbReference type="EC" id="3.6.1.9"/>
    </reaction>
</comment>
<keyword evidence="2 4" id="KW-0378">Hydrolase</keyword>
<gene>
    <name evidence="5" type="primary">maf</name>
    <name evidence="5" type="ORF">CRI94_02465</name>
</gene>
<dbReference type="AlphaFoldDB" id="A0A2A8D2X1"/>
<dbReference type="EC" id="3.6.1.9" evidence="4"/>
<evidence type="ECO:0000256" key="1">
    <source>
        <dbReference type="ARBA" id="ARBA00001968"/>
    </source>
</evidence>
<accession>A0A2A8D2X1</accession>
<sequence length="197" mass="21671">MQLSTKLILASQSPRRRELLEQLQLTFTVRVSPAEEVIPEGEPPAVVAQTIATQKAIPVAAEHPTALTLAADTIVVHDDEILGKPTSKRHAVQMLDRLQGTTHDVYTGVCLVHPTSNREVTCYERTRVTFAAIESDEIEAYVASGSPMDKAGGYGIQDRMGPLYIEGIAGDYYNVMGLPLRRLYVTLKSDFSDLLLF</sequence>
<dbReference type="RefSeq" id="WP_098074065.1">
    <property type="nucleotide sequence ID" value="NZ_PDEQ01000001.1"/>
</dbReference>
<dbReference type="InterPro" id="IPR029001">
    <property type="entry name" value="ITPase-like_fam"/>
</dbReference>
<dbReference type="Gene3D" id="3.90.950.10">
    <property type="match status" value="1"/>
</dbReference>
<dbReference type="GO" id="GO:0036221">
    <property type="term" value="F:UTP diphosphatase activity"/>
    <property type="evidence" value="ECO:0007669"/>
    <property type="project" value="RHEA"/>
</dbReference>
<keyword evidence="3 4" id="KW-0546">Nucleotide metabolism</keyword>
<dbReference type="PANTHER" id="PTHR43213:SF5">
    <property type="entry name" value="BIFUNCTIONAL DTTP_UTP PYROPHOSPHATASE_METHYLTRANSFERASE PROTEIN-RELATED"/>
    <property type="match status" value="1"/>
</dbReference>
<comment type="similarity">
    <text evidence="4">Belongs to the Maf family. YhdE subfamily.</text>
</comment>
<comment type="function">
    <text evidence="4">Nucleoside triphosphate pyrophosphatase that hydrolyzes dTTP and UTP. May have a dual role in cell division arrest and in preventing the incorporation of modified nucleotides into cellular nucleic acids.</text>
</comment>
<dbReference type="SUPFAM" id="SSF52972">
    <property type="entry name" value="ITPase-like"/>
    <property type="match status" value="1"/>
</dbReference>
<dbReference type="Pfam" id="PF02545">
    <property type="entry name" value="Maf"/>
    <property type="match status" value="1"/>
</dbReference>
<feature type="site" description="Important for substrate specificity" evidence="4">
    <location>
        <position position="73"/>
    </location>
</feature>
<comment type="subcellular location">
    <subcellularLocation>
        <location evidence="4">Cytoplasm</location>
    </subcellularLocation>
</comment>
<comment type="cofactor">
    <cofactor evidence="1 4">
        <name>a divalent metal cation</name>
        <dbReference type="ChEBI" id="CHEBI:60240"/>
    </cofactor>
</comment>
<dbReference type="NCBIfam" id="TIGR00172">
    <property type="entry name" value="maf"/>
    <property type="match status" value="1"/>
</dbReference>
<dbReference type="EMBL" id="PDEQ01000001">
    <property type="protein sequence ID" value="PEN15167.1"/>
    <property type="molecule type" value="Genomic_DNA"/>
</dbReference>
<proteinExistence type="inferred from homology"/>
<dbReference type="Proteomes" id="UP000220102">
    <property type="component" value="Unassembled WGS sequence"/>
</dbReference>
<name>A0A2A8D2X1_9BACT</name>
<comment type="caution">
    <text evidence="4">Lacks conserved residue(s) required for the propagation of feature annotation.</text>
</comment>
<dbReference type="InterPro" id="IPR003697">
    <property type="entry name" value="Maf-like"/>
</dbReference>
<comment type="caution">
    <text evidence="5">The sequence shown here is derived from an EMBL/GenBank/DDBJ whole genome shotgun (WGS) entry which is preliminary data.</text>
</comment>
<feature type="site" description="Important for substrate specificity" evidence="4">
    <location>
        <position position="15"/>
    </location>
</feature>
<dbReference type="OrthoDB" id="9807767at2"/>
<evidence type="ECO:0000256" key="3">
    <source>
        <dbReference type="ARBA" id="ARBA00023080"/>
    </source>
</evidence>
<dbReference type="CDD" id="cd00555">
    <property type="entry name" value="Maf"/>
    <property type="match status" value="1"/>
</dbReference>
<organism evidence="5 6">
    <name type="scientific">Longibacter salinarum</name>
    <dbReference type="NCBI Taxonomy" id="1850348"/>
    <lineage>
        <taxon>Bacteria</taxon>
        <taxon>Pseudomonadati</taxon>
        <taxon>Rhodothermota</taxon>
        <taxon>Rhodothermia</taxon>
        <taxon>Rhodothermales</taxon>
        <taxon>Salisaetaceae</taxon>
        <taxon>Longibacter</taxon>
    </lineage>
</organism>
<evidence type="ECO:0000256" key="4">
    <source>
        <dbReference type="HAMAP-Rule" id="MF_00528"/>
    </source>
</evidence>
<evidence type="ECO:0000256" key="2">
    <source>
        <dbReference type="ARBA" id="ARBA00022801"/>
    </source>
</evidence>
<keyword evidence="6" id="KW-1185">Reference proteome</keyword>
<dbReference type="GO" id="GO:0005737">
    <property type="term" value="C:cytoplasm"/>
    <property type="evidence" value="ECO:0007669"/>
    <property type="project" value="UniProtKB-SubCell"/>
</dbReference>
<feature type="site" description="Important for substrate specificity" evidence="4">
    <location>
        <position position="157"/>
    </location>
</feature>
<dbReference type="PIRSF" id="PIRSF006305">
    <property type="entry name" value="Maf"/>
    <property type="match status" value="1"/>
</dbReference>
<evidence type="ECO:0000313" key="6">
    <source>
        <dbReference type="Proteomes" id="UP000220102"/>
    </source>
</evidence>
<protein>
    <recommendedName>
        <fullName evidence="4">dTTP/UTP pyrophosphatase</fullName>
        <shortName evidence="4">dTTPase/UTPase</shortName>
        <ecNumber evidence="4">3.6.1.9</ecNumber>
    </recommendedName>
    <alternativeName>
        <fullName evidence="4">Nucleoside triphosphate pyrophosphatase</fullName>
    </alternativeName>
    <alternativeName>
        <fullName evidence="4">Nucleotide pyrophosphatase</fullName>
        <shortName evidence="4">Nucleotide PPase</shortName>
    </alternativeName>
</protein>
<dbReference type="GO" id="GO:0036218">
    <property type="term" value="F:dTTP diphosphatase activity"/>
    <property type="evidence" value="ECO:0007669"/>
    <property type="project" value="RHEA"/>
</dbReference>
<evidence type="ECO:0000313" key="5">
    <source>
        <dbReference type="EMBL" id="PEN15167.1"/>
    </source>
</evidence>
<keyword evidence="4" id="KW-0963">Cytoplasm</keyword>
<reference evidence="5 6" key="1">
    <citation type="submission" date="2017-10" db="EMBL/GenBank/DDBJ databases">
        <title>Draft genome of Longibacter Salinarum.</title>
        <authorList>
            <person name="Goh K.M."/>
            <person name="Shamsir M.S."/>
            <person name="Lim S.W."/>
        </authorList>
    </citation>
    <scope>NUCLEOTIDE SEQUENCE [LARGE SCALE GENOMIC DNA]</scope>
    <source>
        <strain evidence="5 6">KCTC 52045</strain>
    </source>
</reference>
<dbReference type="PANTHER" id="PTHR43213">
    <property type="entry name" value="BIFUNCTIONAL DTTP/UTP PYROPHOSPHATASE/METHYLTRANSFERASE PROTEIN-RELATED"/>
    <property type="match status" value="1"/>
</dbReference>
<dbReference type="GO" id="GO:0009117">
    <property type="term" value="P:nucleotide metabolic process"/>
    <property type="evidence" value="ECO:0007669"/>
    <property type="project" value="UniProtKB-KW"/>
</dbReference>
<dbReference type="HAMAP" id="MF_00528">
    <property type="entry name" value="Maf"/>
    <property type="match status" value="1"/>
</dbReference>
<feature type="active site" description="Proton acceptor" evidence="4">
    <location>
        <position position="72"/>
    </location>
</feature>